<sequence>MSTREEHDDLVLQARDVRFDWAALPLHWLPGQPMATHVINVLHLLLPEGERWFVRTFREALPLITDERLREEVLGFVGQEAVHAEAHQGVLDHLLAQGLDPRPYVAQSEFVFRRILGERPALSPAGRREHLVERVAIIAAVEHFTAFLGDFVLNADGLERSGAEPVMLDLLRWHGAEEVEHRSVAYDLLRHLDPGYLRRVRSLFIVGPVLVHLWIRGARFLMAADPTLPAGAKPTWRGYAAAARRGVLPRLDRLARSASRYLSPGYHPSQEGSTRQAIAYLASSPAARAAAH</sequence>
<comment type="caution">
    <text evidence="1">The sequence shown here is derived from an EMBL/GenBank/DDBJ whole genome shotgun (WGS) entry which is preliminary data.</text>
</comment>
<organism evidence="1 2">
    <name type="scientific">Actinocorallia libanotica</name>
    <dbReference type="NCBI Taxonomy" id="46162"/>
    <lineage>
        <taxon>Bacteria</taxon>
        <taxon>Bacillati</taxon>
        <taxon>Actinomycetota</taxon>
        <taxon>Actinomycetes</taxon>
        <taxon>Streptosporangiales</taxon>
        <taxon>Thermomonosporaceae</taxon>
        <taxon>Actinocorallia</taxon>
    </lineage>
</organism>
<dbReference type="Proteomes" id="UP001500665">
    <property type="component" value="Unassembled WGS sequence"/>
</dbReference>
<name>A0ABN1QB04_9ACTN</name>
<evidence type="ECO:0000313" key="1">
    <source>
        <dbReference type="EMBL" id="GAA0939781.1"/>
    </source>
</evidence>
<dbReference type="RefSeq" id="WP_344236874.1">
    <property type="nucleotide sequence ID" value="NZ_BAAAHH010000002.1"/>
</dbReference>
<dbReference type="PIRSF" id="PIRSF007580">
    <property type="entry name" value="UCP07580"/>
    <property type="match status" value="1"/>
</dbReference>
<reference evidence="1 2" key="1">
    <citation type="journal article" date="2019" name="Int. J. Syst. Evol. Microbiol.">
        <title>The Global Catalogue of Microorganisms (GCM) 10K type strain sequencing project: providing services to taxonomists for standard genome sequencing and annotation.</title>
        <authorList>
            <consortium name="The Broad Institute Genomics Platform"/>
            <consortium name="The Broad Institute Genome Sequencing Center for Infectious Disease"/>
            <person name="Wu L."/>
            <person name="Ma J."/>
        </authorList>
    </citation>
    <scope>NUCLEOTIDE SEQUENCE [LARGE SCALE GENOMIC DNA]</scope>
    <source>
        <strain evidence="1 2">JCM 10696</strain>
    </source>
</reference>
<gene>
    <name evidence="1" type="ORF">GCM10009550_08540</name>
</gene>
<dbReference type="PANTHER" id="PTHR39456:SF1">
    <property type="entry name" value="METAL-DEPENDENT HYDROLASE"/>
    <property type="match status" value="1"/>
</dbReference>
<keyword evidence="1" id="KW-0378">Hydrolase</keyword>
<evidence type="ECO:0000313" key="2">
    <source>
        <dbReference type="Proteomes" id="UP001500665"/>
    </source>
</evidence>
<dbReference type="PANTHER" id="PTHR39456">
    <property type="entry name" value="METAL-DEPENDENT HYDROLASE"/>
    <property type="match status" value="1"/>
</dbReference>
<dbReference type="Pfam" id="PF10118">
    <property type="entry name" value="Metal_hydrol"/>
    <property type="match status" value="1"/>
</dbReference>
<accession>A0ABN1QB04</accession>
<keyword evidence="2" id="KW-1185">Reference proteome</keyword>
<dbReference type="GO" id="GO:0016787">
    <property type="term" value="F:hydrolase activity"/>
    <property type="evidence" value="ECO:0007669"/>
    <property type="project" value="UniProtKB-KW"/>
</dbReference>
<protein>
    <submittedName>
        <fullName evidence="1">Metal-dependent hydrolase</fullName>
    </submittedName>
</protein>
<proteinExistence type="predicted"/>
<dbReference type="EMBL" id="BAAAHH010000002">
    <property type="protein sequence ID" value="GAA0939781.1"/>
    <property type="molecule type" value="Genomic_DNA"/>
</dbReference>
<dbReference type="InterPro" id="IPR016516">
    <property type="entry name" value="UCP07580"/>
</dbReference>